<dbReference type="InterPro" id="IPR023395">
    <property type="entry name" value="MCP_dom_sf"/>
</dbReference>
<keyword evidence="3 9" id="KW-0813">Transport</keyword>
<dbReference type="Gene3D" id="1.50.40.10">
    <property type="entry name" value="Mitochondrial carrier domain"/>
    <property type="match status" value="1"/>
</dbReference>
<evidence type="ECO:0000256" key="8">
    <source>
        <dbReference type="PROSITE-ProRule" id="PRU00282"/>
    </source>
</evidence>
<gene>
    <name evidence="11" type="ORF">Cvel_17006</name>
</gene>
<evidence type="ECO:0000256" key="7">
    <source>
        <dbReference type="ARBA" id="ARBA00023136"/>
    </source>
</evidence>
<name>A0A0G4FH68_9ALVE</name>
<protein>
    <recommendedName>
        <fullName evidence="12">Mitochondrial carrier protein</fullName>
    </recommendedName>
</protein>
<dbReference type="VEuPathDB" id="CryptoDB:Cvel_17006"/>
<dbReference type="InterPro" id="IPR018108">
    <property type="entry name" value="MCP_transmembrane"/>
</dbReference>
<proteinExistence type="inferred from homology"/>
<accession>A0A0G4FH68</accession>
<keyword evidence="10" id="KW-0732">Signal</keyword>
<evidence type="ECO:0008006" key="12">
    <source>
        <dbReference type="Google" id="ProtNLM"/>
    </source>
</evidence>
<evidence type="ECO:0000256" key="9">
    <source>
        <dbReference type="RuleBase" id="RU000488"/>
    </source>
</evidence>
<keyword evidence="5" id="KW-0677">Repeat</keyword>
<dbReference type="PANTHER" id="PTHR45667">
    <property type="entry name" value="S-ADENOSYLMETHIONINE MITOCHONDRIAL CARRIER PROTEIN"/>
    <property type="match status" value="1"/>
</dbReference>
<sequence length="473" mass="52244">MIFRILLHLPLCFLLAFLLSEARVLEKERTAQATKAPSTPQLGRLPRLARRVKPKIPKAFRRRRWRLQPRDIVPTAPERQQVDQEVHHGEEDLGVVMKKAPFWLKHVVAACAGRFVAQFATFPMDTMKTRLQANPTASFGEAFFMGAEGSGPARLLSAVQRIYRGSVPSIILGEMPYTMISFGLNGILKPLLVDKFVPPLGVGVCAFLAAFVGEIAADLWVVPSELIKQRRQSGKASTIADVLQQIRKEEGSLRGLYKGYAANVCRDATFRGLHLSFYEVFRSGYVRSRKRFRRTKEEEGGETEDLLASSQHLSPLESFSIGLAAGALAAALTTPLDVVKTRLMCNIKVPISAQKCTNGVMKVGTTLASMLKNEGLGAALRGVSARVGFIGPASAILFFVYEPVFYSFDPLMHQLQKRIMRESHALNAFIHHHTGRAQAFIHQQTSRRAEDAGLLQGGAPIDEEREHSVSGSS</sequence>
<feature type="repeat" description="Solcar" evidence="8">
    <location>
        <begin position="313"/>
        <end position="407"/>
    </location>
</feature>
<evidence type="ECO:0000256" key="3">
    <source>
        <dbReference type="ARBA" id="ARBA00022448"/>
    </source>
</evidence>
<evidence type="ECO:0000256" key="5">
    <source>
        <dbReference type="ARBA" id="ARBA00022737"/>
    </source>
</evidence>
<evidence type="ECO:0000256" key="1">
    <source>
        <dbReference type="ARBA" id="ARBA00004141"/>
    </source>
</evidence>
<evidence type="ECO:0000256" key="2">
    <source>
        <dbReference type="ARBA" id="ARBA00006375"/>
    </source>
</evidence>
<feature type="chain" id="PRO_5005188619" description="Mitochondrial carrier protein" evidence="10">
    <location>
        <begin position="23"/>
        <end position="473"/>
    </location>
</feature>
<dbReference type="SUPFAM" id="SSF103506">
    <property type="entry name" value="Mitochondrial carrier"/>
    <property type="match status" value="1"/>
</dbReference>
<dbReference type="AlphaFoldDB" id="A0A0G4FH68"/>
<feature type="repeat" description="Solcar" evidence="8">
    <location>
        <begin position="101"/>
        <end position="191"/>
    </location>
</feature>
<keyword evidence="7 8" id="KW-0472">Membrane</keyword>
<feature type="repeat" description="Solcar" evidence="8">
    <location>
        <begin position="201"/>
        <end position="284"/>
    </location>
</feature>
<dbReference type="EMBL" id="CDMZ01000370">
    <property type="protein sequence ID" value="CEM12810.1"/>
    <property type="molecule type" value="Genomic_DNA"/>
</dbReference>
<comment type="subcellular location">
    <subcellularLocation>
        <location evidence="1">Membrane</location>
        <topology evidence="1">Multi-pass membrane protein</topology>
    </subcellularLocation>
</comment>
<dbReference type="GO" id="GO:0016020">
    <property type="term" value="C:membrane"/>
    <property type="evidence" value="ECO:0007669"/>
    <property type="project" value="UniProtKB-SubCell"/>
</dbReference>
<dbReference type="PROSITE" id="PS50920">
    <property type="entry name" value="SOLCAR"/>
    <property type="match status" value="3"/>
</dbReference>
<feature type="signal peptide" evidence="10">
    <location>
        <begin position="1"/>
        <end position="22"/>
    </location>
</feature>
<evidence type="ECO:0000256" key="4">
    <source>
        <dbReference type="ARBA" id="ARBA00022692"/>
    </source>
</evidence>
<evidence type="ECO:0000313" key="11">
    <source>
        <dbReference type="EMBL" id="CEM12810.1"/>
    </source>
</evidence>
<evidence type="ECO:0000256" key="6">
    <source>
        <dbReference type="ARBA" id="ARBA00022989"/>
    </source>
</evidence>
<evidence type="ECO:0000256" key="10">
    <source>
        <dbReference type="SAM" id="SignalP"/>
    </source>
</evidence>
<keyword evidence="4 8" id="KW-0812">Transmembrane</keyword>
<dbReference type="PhylomeDB" id="A0A0G4FH68"/>
<organism evidence="11">
    <name type="scientific">Chromera velia CCMP2878</name>
    <dbReference type="NCBI Taxonomy" id="1169474"/>
    <lineage>
        <taxon>Eukaryota</taxon>
        <taxon>Sar</taxon>
        <taxon>Alveolata</taxon>
        <taxon>Colpodellida</taxon>
        <taxon>Chromeraceae</taxon>
        <taxon>Chromera</taxon>
    </lineage>
</organism>
<reference evidence="11" key="1">
    <citation type="submission" date="2014-11" db="EMBL/GenBank/DDBJ databases">
        <authorList>
            <person name="Otto D Thomas"/>
            <person name="Naeem Raeece"/>
        </authorList>
    </citation>
    <scope>NUCLEOTIDE SEQUENCE</scope>
</reference>
<dbReference type="Pfam" id="PF00153">
    <property type="entry name" value="Mito_carr"/>
    <property type="match status" value="3"/>
</dbReference>
<keyword evidence="6" id="KW-1133">Transmembrane helix</keyword>
<comment type="similarity">
    <text evidence="2 9">Belongs to the mitochondrial carrier (TC 2.A.29) family.</text>
</comment>